<evidence type="ECO:0000313" key="9">
    <source>
        <dbReference type="Proteomes" id="UP000001876"/>
    </source>
</evidence>
<dbReference type="RefSeq" id="XP_003062353.1">
    <property type="nucleotide sequence ID" value="XM_003062307.1"/>
</dbReference>
<sequence>MHVPAALSEYTGFTQAMRSIARKEGVGTFYKGVGASVLRDMLGSSVNLTVQSLASEWLVSSHVLTPGSPVLGAISGVLSAAASVAVMQPIDTSRAYVYLKPHLHRDTIKAFRFIVLREGPWALYRGSRAHFFRTAPHYALMFALLETIAGMERRVLHRRNKEQLARVPIFGTLSDEERDKLAHGVRTQTFKRGERIVLEGDADDREMYYVLRGTARARVGLDEEEDLDWADDDRRRERRRDRPGSTMKLDESSPCAVGARGSSALLADDWFVHDTVIGAGDSFGEEALLVDEPRRASVVCTSEKTRCLIVDRVAYEVATRGTPENVFHVRTRATTELEMMWRRLRFDRELERVPLLAELDGFERALLAKRCARVTFEPGAKITRQGDAADKFYILLSGLAVAVRKETDVETGALWKNLKGGAAPVHPQRVLRSYGPGAHFGELALLTGQPRASTVVAQERTEALVLDKNALMEMRATVPTLEDHIVRGMRHYDHIEQFTSMSMA</sequence>
<dbReference type="PANTHER" id="PTHR11635">
    <property type="entry name" value="CAMP-DEPENDENT PROTEIN KINASE REGULATORY CHAIN"/>
    <property type="match status" value="1"/>
</dbReference>
<keyword evidence="9" id="KW-1185">Reference proteome</keyword>
<gene>
    <name evidence="8" type="ORF">MICPUCDRAFT_68602</name>
</gene>
<dbReference type="InterPro" id="IPR014710">
    <property type="entry name" value="RmlC-like_jellyroll"/>
</dbReference>
<feature type="domain" description="Cyclic nucleotide-binding" evidence="7">
    <location>
        <begin position="355"/>
        <end position="474"/>
    </location>
</feature>
<dbReference type="EMBL" id="GG663746">
    <property type="protein sequence ID" value="EEH53172.1"/>
    <property type="molecule type" value="Genomic_DNA"/>
</dbReference>
<dbReference type="InterPro" id="IPR018108">
    <property type="entry name" value="MCP_transmembrane"/>
</dbReference>
<proteinExistence type="inferred from homology"/>
<dbReference type="GO" id="GO:0004862">
    <property type="term" value="F:cAMP-dependent protein kinase inhibitor activity"/>
    <property type="evidence" value="ECO:0007669"/>
    <property type="project" value="TreeGrafter"/>
</dbReference>
<feature type="repeat" description="Solcar" evidence="4">
    <location>
        <begin position="67"/>
        <end position="151"/>
    </location>
</feature>
<dbReference type="GO" id="GO:0030552">
    <property type="term" value="F:cAMP binding"/>
    <property type="evidence" value="ECO:0007669"/>
    <property type="project" value="TreeGrafter"/>
</dbReference>
<evidence type="ECO:0000256" key="1">
    <source>
        <dbReference type="ARBA" id="ARBA00004141"/>
    </source>
</evidence>
<dbReference type="InterPro" id="IPR000595">
    <property type="entry name" value="cNMP-bd_dom"/>
</dbReference>
<dbReference type="OrthoDB" id="496483at2759"/>
<dbReference type="Proteomes" id="UP000001876">
    <property type="component" value="Unassembled WGS sequence"/>
</dbReference>
<dbReference type="GO" id="GO:0034236">
    <property type="term" value="F:protein kinase A catalytic subunit binding"/>
    <property type="evidence" value="ECO:0007669"/>
    <property type="project" value="TreeGrafter"/>
</dbReference>
<dbReference type="InterPro" id="IPR023395">
    <property type="entry name" value="MCP_dom_sf"/>
</dbReference>
<dbReference type="PANTHER" id="PTHR11635:SF152">
    <property type="entry name" value="CAMP-DEPENDENT PROTEIN KINASE TYPE I REGULATORY SUBUNIT-RELATED"/>
    <property type="match status" value="1"/>
</dbReference>
<comment type="subcellular location">
    <subcellularLocation>
        <location evidence="1">Membrane</location>
        <topology evidence="1">Multi-pass membrane protein</topology>
    </subcellularLocation>
</comment>
<dbReference type="KEGG" id="mpp:MICPUCDRAFT_68602"/>
<feature type="domain" description="Cyclic nucleotide-binding" evidence="7">
    <location>
        <begin position="169"/>
        <end position="316"/>
    </location>
</feature>
<name>C1N3C1_MICPC</name>
<dbReference type="PROSITE" id="PS50920">
    <property type="entry name" value="SOLCAR"/>
    <property type="match status" value="2"/>
</dbReference>
<feature type="region of interest" description="Disordered" evidence="6">
    <location>
        <begin position="235"/>
        <end position="256"/>
    </location>
</feature>
<dbReference type="GO" id="GO:0005829">
    <property type="term" value="C:cytosol"/>
    <property type="evidence" value="ECO:0007669"/>
    <property type="project" value="TreeGrafter"/>
</dbReference>
<evidence type="ECO:0000256" key="4">
    <source>
        <dbReference type="PROSITE-ProRule" id="PRU00282"/>
    </source>
</evidence>
<evidence type="ECO:0000256" key="6">
    <source>
        <dbReference type="SAM" id="MobiDB-lite"/>
    </source>
</evidence>
<dbReference type="Gene3D" id="2.60.120.10">
    <property type="entry name" value="Jelly Rolls"/>
    <property type="match status" value="2"/>
</dbReference>
<feature type="repeat" description="Solcar" evidence="4">
    <location>
        <begin position="1"/>
        <end position="57"/>
    </location>
</feature>
<dbReference type="PRINTS" id="PR00103">
    <property type="entry name" value="CAMPKINASE"/>
</dbReference>
<dbReference type="SUPFAM" id="SSF51206">
    <property type="entry name" value="cAMP-binding domain-like"/>
    <property type="match status" value="2"/>
</dbReference>
<keyword evidence="2 4" id="KW-0812">Transmembrane</keyword>
<reference evidence="8 9" key="1">
    <citation type="journal article" date="2009" name="Science">
        <title>Green evolution and dynamic adaptations revealed by genomes of the marine picoeukaryotes Micromonas.</title>
        <authorList>
            <person name="Worden A.Z."/>
            <person name="Lee J.H."/>
            <person name="Mock T."/>
            <person name="Rouze P."/>
            <person name="Simmons M.P."/>
            <person name="Aerts A.L."/>
            <person name="Allen A.E."/>
            <person name="Cuvelier M.L."/>
            <person name="Derelle E."/>
            <person name="Everett M.V."/>
            <person name="Foulon E."/>
            <person name="Grimwood J."/>
            <person name="Gundlach H."/>
            <person name="Henrissat B."/>
            <person name="Napoli C."/>
            <person name="McDonald S.M."/>
            <person name="Parker M.S."/>
            <person name="Rombauts S."/>
            <person name="Salamov A."/>
            <person name="Von Dassow P."/>
            <person name="Badger J.H."/>
            <person name="Coutinho P.M."/>
            <person name="Demir E."/>
            <person name="Dubchak I."/>
            <person name="Gentemann C."/>
            <person name="Eikrem W."/>
            <person name="Gready J.E."/>
            <person name="John U."/>
            <person name="Lanier W."/>
            <person name="Lindquist E.A."/>
            <person name="Lucas S."/>
            <person name="Mayer K.F."/>
            <person name="Moreau H."/>
            <person name="Not F."/>
            <person name="Otillar R."/>
            <person name="Panaud O."/>
            <person name="Pangilinan J."/>
            <person name="Paulsen I."/>
            <person name="Piegu B."/>
            <person name="Poliakov A."/>
            <person name="Robbens S."/>
            <person name="Schmutz J."/>
            <person name="Toulza E."/>
            <person name="Wyss T."/>
            <person name="Zelensky A."/>
            <person name="Zhou K."/>
            <person name="Armbrust E.V."/>
            <person name="Bhattacharya D."/>
            <person name="Goodenough U.W."/>
            <person name="Van de Peer Y."/>
            <person name="Grigoriev I.V."/>
        </authorList>
    </citation>
    <scope>NUCLEOTIDE SEQUENCE [LARGE SCALE GENOMIC DNA]</scope>
    <source>
        <strain evidence="8 9">CCMP1545</strain>
    </source>
</reference>
<dbReference type="GO" id="GO:0016020">
    <property type="term" value="C:membrane"/>
    <property type="evidence" value="ECO:0007669"/>
    <property type="project" value="UniProtKB-SubCell"/>
</dbReference>
<evidence type="ECO:0000313" key="8">
    <source>
        <dbReference type="EMBL" id="EEH53172.1"/>
    </source>
</evidence>
<dbReference type="Gene3D" id="1.50.40.10">
    <property type="entry name" value="Mitochondrial carrier domain"/>
    <property type="match status" value="1"/>
</dbReference>
<dbReference type="STRING" id="564608.C1N3C1"/>
<dbReference type="Pfam" id="PF00153">
    <property type="entry name" value="Mito_carr"/>
    <property type="match status" value="2"/>
</dbReference>
<comment type="similarity">
    <text evidence="5">Belongs to the mitochondrial carrier (TC 2.A.29) family.</text>
</comment>
<dbReference type="PROSITE" id="PS50042">
    <property type="entry name" value="CNMP_BINDING_3"/>
    <property type="match status" value="2"/>
</dbReference>
<evidence type="ECO:0000256" key="2">
    <source>
        <dbReference type="ARBA" id="ARBA00022692"/>
    </source>
</evidence>
<dbReference type="InterPro" id="IPR018490">
    <property type="entry name" value="cNMP-bd_dom_sf"/>
</dbReference>
<dbReference type="SUPFAM" id="SSF103506">
    <property type="entry name" value="Mitochondrial carrier"/>
    <property type="match status" value="1"/>
</dbReference>
<keyword evidence="3 4" id="KW-0472">Membrane</keyword>
<dbReference type="AlphaFoldDB" id="C1N3C1"/>
<feature type="compositionally biased region" description="Basic and acidic residues" evidence="6">
    <location>
        <begin position="235"/>
        <end position="251"/>
    </location>
</feature>
<protein>
    <submittedName>
        <fullName evidence="8">Mitochondrial carrier family</fullName>
    </submittedName>
</protein>
<dbReference type="GO" id="GO:0005952">
    <property type="term" value="C:cAMP-dependent protein kinase complex"/>
    <property type="evidence" value="ECO:0007669"/>
    <property type="project" value="InterPro"/>
</dbReference>
<evidence type="ECO:0000259" key="7">
    <source>
        <dbReference type="PROSITE" id="PS50042"/>
    </source>
</evidence>
<dbReference type="GeneID" id="9688024"/>
<evidence type="ECO:0000256" key="5">
    <source>
        <dbReference type="RuleBase" id="RU000488"/>
    </source>
</evidence>
<accession>C1N3C1</accession>
<dbReference type="eggNOG" id="KOG0755">
    <property type="taxonomic scope" value="Eukaryota"/>
</dbReference>
<evidence type="ECO:0000256" key="3">
    <source>
        <dbReference type="ARBA" id="ARBA00023136"/>
    </source>
</evidence>
<dbReference type="SMART" id="SM00100">
    <property type="entry name" value="cNMP"/>
    <property type="match status" value="2"/>
</dbReference>
<dbReference type="InterPro" id="IPR050503">
    <property type="entry name" value="cAMP-dep_PK_reg_su-like"/>
</dbReference>
<dbReference type="Pfam" id="PF00027">
    <property type="entry name" value="cNMP_binding"/>
    <property type="match status" value="1"/>
</dbReference>
<organism evidence="9">
    <name type="scientific">Micromonas pusilla (strain CCMP1545)</name>
    <name type="common">Picoplanktonic green alga</name>
    <dbReference type="NCBI Taxonomy" id="564608"/>
    <lineage>
        <taxon>Eukaryota</taxon>
        <taxon>Viridiplantae</taxon>
        <taxon>Chlorophyta</taxon>
        <taxon>Mamiellophyceae</taxon>
        <taxon>Mamiellales</taxon>
        <taxon>Mamiellaceae</taxon>
        <taxon>Micromonas</taxon>
    </lineage>
</organism>
<dbReference type="CDD" id="cd00038">
    <property type="entry name" value="CAP_ED"/>
    <property type="match status" value="2"/>
</dbReference>
<keyword evidence="5" id="KW-0813">Transport</keyword>
<dbReference type="eggNOG" id="KOG1113">
    <property type="taxonomic scope" value="Eukaryota"/>
</dbReference>